<gene>
    <name evidence="3" type="ORF">J1N35_018146</name>
</gene>
<evidence type="ECO:0000259" key="2">
    <source>
        <dbReference type="PROSITE" id="PS50158"/>
    </source>
</evidence>
<dbReference type="InterPro" id="IPR001878">
    <property type="entry name" value="Znf_CCHC"/>
</dbReference>
<evidence type="ECO:0000313" key="3">
    <source>
        <dbReference type="EMBL" id="KAH1090889.1"/>
    </source>
</evidence>
<proteinExistence type="predicted"/>
<dbReference type="InterPro" id="IPR040256">
    <property type="entry name" value="At4g02000-like"/>
</dbReference>
<keyword evidence="4" id="KW-1185">Reference proteome</keyword>
<sequence>MDSLFENAGLGEAIVEDLIPKKVRFRHKEEEVGNDMLIDSPSGLSTSWRGKLVRHSAKEDHNKSDDIDAFDFLEGDIQKTVVNGLPSITFSDRIHQILLQGLDNTVVLKLLGRNIGFSVLQNKIYNMWRPLEPIHMMDIENNYFLVKFQNKRDCEKALAEGLWIIFGQYLTIQSWTMAFDTSQAYLSVVMPWIRFPALPSYLYSSKIITEIGELIGKVVKLNMNTDSRTRGRFTRLAVYVNLEKPLVSHILINGRSQKVKYESLSSICFHCGRYGHVENLCNFRNSGPTIEVSPKFVRNHTEKLEPGCGWFEEERRELRAMDDY</sequence>
<comment type="caution">
    <text evidence="3">The sequence shown here is derived from an EMBL/GenBank/DDBJ whole genome shotgun (WGS) entry which is preliminary data.</text>
</comment>
<evidence type="ECO:0000313" key="4">
    <source>
        <dbReference type="Proteomes" id="UP000828251"/>
    </source>
</evidence>
<dbReference type="PANTHER" id="PTHR31286:SF173">
    <property type="entry name" value="DUF4283 DOMAIN-CONTAINING PROTEIN"/>
    <property type="match status" value="1"/>
</dbReference>
<dbReference type="Proteomes" id="UP000828251">
    <property type="component" value="Unassembled WGS sequence"/>
</dbReference>
<protein>
    <recommendedName>
        <fullName evidence="2">CCHC-type domain-containing protein</fullName>
    </recommendedName>
</protein>
<keyword evidence="1" id="KW-0479">Metal-binding</keyword>
<reference evidence="3 4" key="1">
    <citation type="journal article" date="2021" name="Plant Biotechnol. J.">
        <title>Multi-omics assisted identification of the key and species-specific regulatory components of drought-tolerant mechanisms in Gossypium stocksii.</title>
        <authorList>
            <person name="Yu D."/>
            <person name="Ke L."/>
            <person name="Zhang D."/>
            <person name="Wu Y."/>
            <person name="Sun Y."/>
            <person name="Mei J."/>
            <person name="Sun J."/>
            <person name="Sun Y."/>
        </authorList>
    </citation>
    <scope>NUCLEOTIDE SEQUENCE [LARGE SCALE GENOMIC DNA]</scope>
    <source>
        <strain evidence="4">cv. E1</strain>
        <tissue evidence="3">Leaf</tissue>
    </source>
</reference>
<organism evidence="3 4">
    <name type="scientific">Gossypium stocksii</name>
    <dbReference type="NCBI Taxonomy" id="47602"/>
    <lineage>
        <taxon>Eukaryota</taxon>
        <taxon>Viridiplantae</taxon>
        <taxon>Streptophyta</taxon>
        <taxon>Embryophyta</taxon>
        <taxon>Tracheophyta</taxon>
        <taxon>Spermatophyta</taxon>
        <taxon>Magnoliopsida</taxon>
        <taxon>eudicotyledons</taxon>
        <taxon>Gunneridae</taxon>
        <taxon>Pentapetalae</taxon>
        <taxon>rosids</taxon>
        <taxon>malvids</taxon>
        <taxon>Malvales</taxon>
        <taxon>Malvaceae</taxon>
        <taxon>Malvoideae</taxon>
        <taxon>Gossypium</taxon>
    </lineage>
</organism>
<dbReference type="PROSITE" id="PS50158">
    <property type="entry name" value="ZF_CCHC"/>
    <property type="match status" value="1"/>
</dbReference>
<dbReference type="GO" id="GO:0003676">
    <property type="term" value="F:nucleic acid binding"/>
    <property type="evidence" value="ECO:0007669"/>
    <property type="project" value="InterPro"/>
</dbReference>
<accession>A0A9D3VNQ3</accession>
<name>A0A9D3VNQ3_9ROSI</name>
<dbReference type="Pfam" id="PF14111">
    <property type="entry name" value="DUF4283"/>
    <property type="match status" value="1"/>
</dbReference>
<dbReference type="OrthoDB" id="994333at2759"/>
<evidence type="ECO:0000256" key="1">
    <source>
        <dbReference type="PROSITE-ProRule" id="PRU00047"/>
    </source>
</evidence>
<dbReference type="PANTHER" id="PTHR31286">
    <property type="entry name" value="GLYCINE-RICH CELL WALL STRUCTURAL PROTEIN 1.8-LIKE"/>
    <property type="match status" value="1"/>
</dbReference>
<keyword evidence="1" id="KW-0863">Zinc-finger</keyword>
<dbReference type="InterPro" id="IPR025558">
    <property type="entry name" value="DUF4283"/>
</dbReference>
<feature type="domain" description="CCHC-type" evidence="2">
    <location>
        <begin position="268"/>
        <end position="281"/>
    </location>
</feature>
<dbReference type="AlphaFoldDB" id="A0A9D3VNQ3"/>
<keyword evidence="1" id="KW-0862">Zinc</keyword>
<dbReference type="EMBL" id="JAIQCV010000006">
    <property type="protein sequence ID" value="KAH1090889.1"/>
    <property type="molecule type" value="Genomic_DNA"/>
</dbReference>
<dbReference type="GO" id="GO:0008270">
    <property type="term" value="F:zinc ion binding"/>
    <property type="evidence" value="ECO:0007669"/>
    <property type="project" value="UniProtKB-KW"/>
</dbReference>